<accession>A0ABX2ZVD6</accession>
<keyword evidence="6" id="KW-0067">ATP-binding</keyword>
<dbReference type="RefSeq" id="WP_069032777.1">
    <property type="nucleotide sequence ID" value="NZ_MDKC01000003.1"/>
</dbReference>
<dbReference type="PANTHER" id="PTHR32309:SF13">
    <property type="entry name" value="FERRIC ENTEROBACTIN TRANSPORT PROTEIN FEPE"/>
    <property type="match status" value="1"/>
</dbReference>
<proteinExistence type="inferred from homology"/>
<evidence type="ECO:0000256" key="7">
    <source>
        <dbReference type="ARBA" id="ARBA00023137"/>
    </source>
</evidence>
<evidence type="ECO:0000256" key="2">
    <source>
        <dbReference type="ARBA" id="ARBA00011903"/>
    </source>
</evidence>
<organism evidence="10 11">
    <name type="scientific">Gottfriedia luciferensis</name>
    <dbReference type="NCBI Taxonomy" id="178774"/>
    <lineage>
        <taxon>Bacteria</taxon>
        <taxon>Bacillati</taxon>
        <taxon>Bacillota</taxon>
        <taxon>Bacilli</taxon>
        <taxon>Bacillales</taxon>
        <taxon>Bacillaceae</taxon>
        <taxon>Gottfriedia</taxon>
    </lineage>
</organism>
<keyword evidence="4" id="KW-0547">Nucleotide-binding</keyword>
<keyword evidence="11" id="KW-1185">Reference proteome</keyword>
<dbReference type="InterPro" id="IPR050445">
    <property type="entry name" value="Bact_polysacc_biosynth/exp"/>
</dbReference>
<dbReference type="EMBL" id="MDKC01000003">
    <property type="protein sequence ID" value="ODG93161.1"/>
    <property type="molecule type" value="Genomic_DNA"/>
</dbReference>
<sequence>MVKKTTKEKLKRFLITLTNPKSPFAEQYRTVRTNIQFSSIDRKIKSILVTSSEPSEGKTTTIANLAITYAQQEKKVLLVDADLRKPQLHSDFKLENFKGLTTAIAQEKSLKDVIQKTDISNLSILTSGPIPPNPSELLSSEKMKKLIAQMYEQYDVILFDAPPLLAVTDAQIISQVCDGTILVVRRGYTAKEKIKKAKELLTLVNANILGVVLNRAEQDKDGYYDYYGSEK</sequence>
<dbReference type="InterPro" id="IPR025669">
    <property type="entry name" value="AAA_dom"/>
</dbReference>
<keyword evidence="5" id="KW-0418">Kinase</keyword>
<keyword evidence="7" id="KW-0829">Tyrosine-protein kinase</keyword>
<dbReference type="EC" id="2.7.10.2" evidence="2"/>
<evidence type="ECO:0000256" key="3">
    <source>
        <dbReference type="ARBA" id="ARBA00022679"/>
    </source>
</evidence>
<protein>
    <recommendedName>
        <fullName evidence="2">non-specific protein-tyrosine kinase</fullName>
        <ecNumber evidence="2">2.7.10.2</ecNumber>
    </recommendedName>
</protein>
<evidence type="ECO:0000313" key="11">
    <source>
        <dbReference type="Proteomes" id="UP000094580"/>
    </source>
</evidence>
<dbReference type="InterPro" id="IPR005702">
    <property type="entry name" value="Wzc-like_C"/>
</dbReference>
<evidence type="ECO:0000256" key="6">
    <source>
        <dbReference type="ARBA" id="ARBA00022840"/>
    </source>
</evidence>
<evidence type="ECO:0000313" key="10">
    <source>
        <dbReference type="EMBL" id="ODG93161.1"/>
    </source>
</evidence>
<reference evidence="10 11" key="1">
    <citation type="submission" date="2016-07" db="EMBL/GenBank/DDBJ databases">
        <authorList>
            <person name="Townsley L."/>
            <person name="Shank E.A."/>
        </authorList>
    </citation>
    <scope>NUCLEOTIDE SEQUENCE [LARGE SCALE GENOMIC DNA]</scope>
    <source>
        <strain evidence="10 11">CH01</strain>
    </source>
</reference>
<dbReference type="Proteomes" id="UP000094580">
    <property type="component" value="Unassembled WGS sequence"/>
</dbReference>
<dbReference type="SUPFAM" id="SSF52540">
    <property type="entry name" value="P-loop containing nucleoside triphosphate hydrolases"/>
    <property type="match status" value="1"/>
</dbReference>
<gene>
    <name evidence="10" type="ORF">BED47_16795</name>
</gene>
<evidence type="ECO:0000256" key="8">
    <source>
        <dbReference type="ARBA" id="ARBA00051245"/>
    </source>
</evidence>
<dbReference type="CDD" id="cd05387">
    <property type="entry name" value="BY-kinase"/>
    <property type="match status" value="1"/>
</dbReference>
<evidence type="ECO:0000256" key="5">
    <source>
        <dbReference type="ARBA" id="ARBA00022777"/>
    </source>
</evidence>
<comment type="caution">
    <text evidence="10">The sequence shown here is derived from an EMBL/GenBank/DDBJ whole genome shotgun (WGS) entry which is preliminary data.</text>
</comment>
<name>A0ABX2ZVD6_9BACI</name>
<evidence type="ECO:0000259" key="9">
    <source>
        <dbReference type="Pfam" id="PF13614"/>
    </source>
</evidence>
<dbReference type="PANTHER" id="PTHR32309">
    <property type="entry name" value="TYROSINE-PROTEIN KINASE"/>
    <property type="match status" value="1"/>
</dbReference>
<feature type="domain" description="AAA" evidence="9">
    <location>
        <begin position="56"/>
        <end position="198"/>
    </location>
</feature>
<evidence type="ECO:0000256" key="4">
    <source>
        <dbReference type="ARBA" id="ARBA00022741"/>
    </source>
</evidence>
<comment type="catalytic activity">
    <reaction evidence="8">
        <text>L-tyrosyl-[protein] + ATP = O-phospho-L-tyrosyl-[protein] + ADP + H(+)</text>
        <dbReference type="Rhea" id="RHEA:10596"/>
        <dbReference type="Rhea" id="RHEA-COMP:10136"/>
        <dbReference type="Rhea" id="RHEA-COMP:20101"/>
        <dbReference type="ChEBI" id="CHEBI:15378"/>
        <dbReference type="ChEBI" id="CHEBI:30616"/>
        <dbReference type="ChEBI" id="CHEBI:46858"/>
        <dbReference type="ChEBI" id="CHEBI:61978"/>
        <dbReference type="ChEBI" id="CHEBI:456216"/>
        <dbReference type="EC" id="2.7.10.2"/>
    </reaction>
</comment>
<comment type="similarity">
    <text evidence="1">Belongs to the CpsD/CapB family.</text>
</comment>
<evidence type="ECO:0000256" key="1">
    <source>
        <dbReference type="ARBA" id="ARBA00007316"/>
    </source>
</evidence>
<keyword evidence="3" id="KW-0808">Transferase</keyword>
<dbReference type="InterPro" id="IPR027417">
    <property type="entry name" value="P-loop_NTPase"/>
</dbReference>
<dbReference type="Gene3D" id="3.40.50.300">
    <property type="entry name" value="P-loop containing nucleotide triphosphate hydrolases"/>
    <property type="match status" value="1"/>
</dbReference>
<dbReference type="Pfam" id="PF13614">
    <property type="entry name" value="AAA_31"/>
    <property type="match status" value="1"/>
</dbReference>
<dbReference type="NCBIfam" id="TIGR01007">
    <property type="entry name" value="eps_fam"/>
    <property type="match status" value="1"/>
</dbReference>